<dbReference type="EMBL" id="CACVKT020000958">
    <property type="protein sequence ID" value="CAC5364233.1"/>
    <property type="molecule type" value="Genomic_DNA"/>
</dbReference>
<evidence type="ECO:0000313" key="2">
    <source>
        <dbReference type="EMBL" id="CAC5364233.1"/>
    </source>
</evidence>
<sequence>MAEMDSPVEDNIDADEASSKSRAYRKGTRNGPATIQVLESEGSAYLEFLNRQRSKESEEELERFSVTLRGYRIIIGSAIRKLTLRIQDVQLEENISMKSSGRLSTRSNASSYATRKHAKAEAFKSLNQICEMETSLKKKQAELKLRQAITEKETSDIDAEMSLLNLKKEA</sequence>
<accession>A0A6J8A9Y6</accession>
<organism evidence="2 3">
    <name type="scientific">Mytilus coruscus</name>
    <name type="common">Sea mussel</name>
    <dbReference type="NCBI Taxonomy" id="42192"/>
    <lineage>
        <taxon>Eukaryota</taxon>
        <taxon>Metazoa</taxon>
        <taxon>Spiralia</taxon>
        <taxon>Lophotrochozoa</taxon>
        <taxon>Mollusca</taxon>
        <taxon>Bivalvia</taxon>
        <taxon>Autobranchia</taxon>
        <taxon>Pteriomorphia</taxon>
        <taxon>Mytilida</taxon>
        <taxon>Mytiloidea</taxon>
        <taxon>Mytilidae</taxon>
        <taxon>Mytilinae</taxon>
        <taxon>Mytilus</taxon>
    </lineage>
</organism>
<feature type="compositionally biased region" description="Acidic residues" evidence="1">
    <location>
        <begin position="1"/>
        <end position="16"/>
    </location>
</feature>
<proteinExistence type="predicted"/>
<feature type="region of interest" description="Disordered" evidence="1">
    <location>
        <begin position="1"/>
        <end position="36"/>
    </location>
</feature>
<keyword evidence="3" id="KW-1185">Reference proteome</keyword>
<name>A0A6J8A9Y6_MYTCO</name>
<evidence type="ECO:0000256" key="1">
    <source>
        <dbReference type="SAM" id="MobiDB-lite"/>
    </source>
</evidence>
<reference evidence="2 3" key="1">
    <citation type="submission" date="2020-06" db="EMBL/GenBank/DDBJ databases">
        <authorList>
            <person name="Li R."/>
            <person name="Bekaert M."/>
        </authorList>
    </citation>
    <scope>NUCLEOTIDE SEQUENCE [LARGE SCALE GENOMIC DNA]</scope>
    <source>
        <strain evidence="3">wild</strain>
    </source>
</reference>
<dbReference type="OrthoDB" id="10616129at2759"/>
<gene>
    <name evidence="2" type="ORF">MCOR_5350</name>
</gene>
<evidence type="ECO:0000313" key="3">
    <source>
        <dbReference type="Proteomes" id="UP000507470"/>
    </source>
</evidence>
<dbReference type="Proteomes" id="UP000507470">
    <property type="component" value="Unassembled WGS sequence"/>
</dbReference>
<dbReference type="AlphaFoldDB" id="A0A6J8A9Y6"/>
<protein>
    <submittedName>
        <fullName evidence="2">Uncharacterized protein</fullName>
    </submittedName>
</protein>